<gene>
    <name evidence="6" type="ORF">FXN61_29330</name>
</gene>
<proteinExistence type="predicted"/>
<dbReference type="Pfam" id="PF13520">
    <property type="entry name" value="AA_permease_2"/>
    <property type="match status" value="1"/>
</dbReference>
<evidence type="ECO:0000313" key="7">
    <source>
        <dbReference type="Proteomes" id="UP001515943"/>
    </source>
</evidence>
<feature type="transmembrane region" description="Helical" evidence="5">
    <location>
        <begin position="155"/>
        <end position="176"/>
    </location>
</feature>
<dbReference type="Gene3D" id="1.20.1740.10">
    <property type="entry name" value="Amino acid/polyamine transporter I"/>
    <property type="match status" value="1"/>
</dbReference>
<name>A0ABX1FPS4_9PSEU</name>
<comment type="caution">
    <text evidence="6">The sequence shown here is derived from an EMBL/GenBank/DDBJ whole genome shotgun (WGS) entry which is preliminary data.</text>
</comment>
<accession>A0ABX1FPS4</accession>
<feature type="transmembrane region" description="Helical" evidence="5">
    <location>
        <begin position="382"/>
        <end position="402"/>
    </location>
</feature>
<dbReference type="Proteomes" id="UP001515943">
    <property type="component" value="Unassembled WGS sequence"/>
</dbReference>
<feature type="transmembrane region" description="Helical" evidence="5">
    <location>
        <begin position="106"/>
        <end position="130"/>
    </location>
</feature>
<feature type="transmembrane region" description="Helical" evidence="5">
    <location>
        <begin position="357"/>
        <end position="376"/>
    </location>
</feature>
<reference evidence="6 7" key="1">
    <citation type="submission" date="2019-08" db="EMBL/GenBank/DDBJ databases">
        <title>Lentzea from Indian Himalayas.</title>
        <authorList>
            <person name="Mandal S."/>
            <person name="Mallick Gupta A."/>
            <person name="Maiti P.K."/>
            <person name="Sarkar J."/>
            <person name="Mandal S."/>
        </authorList>
    </citation>
    <scope>NUCLEOTIDE SEQUENCE [LARGE SCALE GENOMIC DNA]</scope>
    <source>
        <strain evidence="6 7">PSKA42</strain>
    </source>
</reference>
<dbReference type="PANTHER" id="PTHR43243:SF24">
    <property type="entry name" value="CATIONIC AMINO ACID TRANSPORT INTEGRAL MEMBRANE PROTEIN ROCE-RELATED"/>
    <property type="match status" value="1"/>
</dbReference>
<dbReference type="InterPro" id="IPR002293">
    <property type="entry name" value="AA/rel_permease1"/>
</dbReference>
<organism evidence="6 7">
    <name type="scientific">Lentzea indica</name>
    <dbReference type="NCBI Taxonomy" id="2604800"/>
    <lineage>
        <taxon>Bacteria</taxon>
        <taxon>Bacillati</taxon>
        <taxon>Actinomycetota</taxon>
        <taxon>Actinomycetes</taxon>
        <taxon>Pseudonocardiales</taxon>
        <taxon>Pseudonocardiaceae</taxon>
        <taxon>Lentzea</taxon>
    </lineage>
</organism>
<evidence type="ECO:0000256" key="5">
    <source>
        <dbReference type="SAM" id="Phobius"/>
    </source>
</evidence>
<evidence type="ECO:0000256" key="2">
    <source>
        <dbReference type="ARBA" id="ARBA00022692"/>
    </source>
</evidence>
<feature type="transmembrane region" description="Helical" evidence="5">
    <location>
        <begin position="63"/>
        <end position="85"/>
    </location>
</feature>
<feature type="transmembrane region" description="Helical" evidence="5">
    <location>
        <begin position="259"/>
        <end position="284"/>
    </location>
</feature>
<dbReference type="PANTHER" id="PTHR43243">
    <property type="entry name" value="INNER MEMBRANE TRANSPORTER YGJI-RELATED"/>
    <property type="match status" value="1"/>
</dbReference>
<keyword evidence="3 5" id="KW-1133">Transmembrane helix</keyword>
<dbReference type="RefSeq" id="WP_167977334.1">
    <property type="nucleotide sequence ID" value="NZ_VSRL01000132.1"/>
</dbReference>
<keyword evidence="7" id="KW-1185">Reference proteome</keyword>
<evidence type="ECO:0000256" key="4">
    <source>
        <dbReference type="ARBA" id="ARBA00023136"/>
    </source>
</evidence>
<evidence type="ECO:0000256" key="1">
    <source>
        <dbReference type="ARBA" id="ARBA00004141"/>
    </source>
</evidence>
<feature type="transmembrane region" description="Helical" evidence="5">
    <location>
        <begin position="36"/>
        <end position="57"/>
    </location>
</feature>
<feature type="transmembrane region" description="Helical" evidence="5">
    <location>
        <begin position="414"/>
        <end position="433"/>
    </location>
</feature>
<feature type="transmembrane region" description="Helical" evidence="5">
    <location>
        <begin position="439"/>
        <end position="457"/>
    </location>
</feature>
<comment type="subcellular location">
    <subcellularLocation>
        <location evidence="1">Membrane</location>
        <topology evidence="1">Multi-pass membrane protein</topology>
    </subcellularLocation>
</comment>
<feature type="transmembrane region" description="Helical" evidence="5">
    <location>
        <begin position="216"/>
        <end position="238"/>
    </location>
</feature>
<sequence>MSNEQRIGARVLRRKPIDQLTHPGSEMKRSLGVGHLTMISIGATLGTGIFVVLGQAVPLAGPAIVVSFVLAGITALFSALSYAELAGLIPASGSSYSYTYATLGEIVAWVCGWCLVLEYGVSVAAVAVGWGQYVNELLHLVLGVRIPDVLSQPPGAGGIINIPAVLVVVISMVVLLGGAKGSARTNTILVWVKIGALLMFCAVAFTAFRAGNLQPLFPLGLAGMSAGAATLFFSYIGFDAASTAGEEAKNPQRDLPRAIILSLVVITALYCAVALAAVGAMPWQTFEGTEAALSRVLTDNVSGAIWPILLSIGAVVATTSVVLTVLYGQTRILYAMSRDGLVPSIFAKLSPRTGVPFVNTIVVGQFIAVLAALVPLGSLADATSIGTLFAFALVNVAVIILRRTEPDRQRSFRVPFSPVTPLLGLAFCVYMMFSLGLDTWIAFLAWMVLGFVIYFGYSVRRAGLAVPSDR</sequence>
<dbReference type="EMBL" id="VSRL01000132">
    <property type="protein sequence ID" value="NKE60671.1"/>
    <property type="molecule type" value="Genomic_DNA"/>
</dbReference>
<evidence type="ECO:0000313" key="6">
    <source>
        <dbReference type="EMBL" id="NKE60671.1"/>
    </source>
</evidence>
<protein>
    <submittedName>
        <fullName evidence="6">Amino acid permease</fullName>
    </submittedName>
</protein>
<dbReference type="PIRSF" id="PIRSF006060">
    <property type="entry name" value="AA_transporter"/>
    <property type="match status" value="1"/>
</dbReference>
<feature type="transmembrane region" description="Helical" evidence="5">
    <location>
        <begin position="304"/>
        <end position="328"/>
    </location>
</feature>
<feature type="transmembrane region" description="Helical" evidence="5">
    <location>
        <begin position="188"/>
        <end position="210"/>
    </location>
</feature>
<keyword evidence="4 5" id="KW-0472">Membrane</keyword>
<evidence type="ECO:0000256" key="3">
    <source>
        <dbReference type="ARBA" id="ARBA00022989"/>
    </source>
</evidence>
<keyword evidence="2 5" id="KW-0812">Transmembrane</keyword>